<evidence type="ECO:0000256" key="2">
    <source>
        <dbReference type="ARBA" id="ARBA00022801"/>
    </source>
</evidence>
<dbReference type="Gene3D" id="3.20.20.80">
    <property type="entry name" value="Glycosidases"/>
    <property type="match status" value="1"/>
</dbReference>
<accession>A0ABU6T4F0</accession>
<dbReference type="InterPro" id="IPR001360">
    <property type="entry name" value="Glyco_hydro_1"/>
</dbReference>
<reference evidence="5 6" key="1">
    <citation type="journal article" date="2023" name="Plants (Basel)">
        <title>Bridging the Gap: Combining Genomics and Transcriptomics Approaches to Understand Stylosanthes scabra, an Orphan Legume from the Brazilian Caatinga.</title>
        <authorList>
            <person name="Ferreira-Neto J.R.C."/>
            <person name="da Silva M.D."/>
            <person name="Binneck E."/>
            <person name="de Melo N.F."/>
            <person name="da Silva R.H."/>
            <person name="de Melo A.L.T.M."/>
            <person name="Pandolfi V."/>
            <person name="Bustamante F.O."/>
            <person name="Brasileiro-Vidal A.C."/>
            <person name="Benko-Iseppon A.M."/>
        </authorList>
    </citation>
    <scope>NUCLEOTIDE SEQUENCE [LARGE SCALE GENOMIC DNA]</scope>
    <source>
        <tissue evidence="5">Leaves</tissue>
    </source>
</reference>
<dbReference type="Pfam" id="PF00232">
    <property type="entry name" value="Glyco_hydro_1"/>
    <property type="match status" value="1"/>
</dbReference>
<name>A0ABU6T4F0_9FABA</name>
<gene>
    <name evidence="5" type="primary">BGLU12_2</name>
    <name evidence="5" type="ORF">PIB30_004328</name>
</gene>
<dbReference type="PANTHER" id="PTHR10353:SF327">
    <property type="entry name" value="GLYCOSIDE HYDROLASE FAMILY 1 PROTEIN"/>
    <property type="match status" value="1"/>
</dbReference>
<feature type="signal peptide" evidence="4">
    <location>
        <begin position="1"/>
        <end position="23"/>
    </location>
</feature>
<dbReference type="PANTHER" id="PTHR10353">
    <property type="entry name" value="GLYCOSYL HYDROLASE"/>
    <property type="match status" value="1"/>
</dbReference>
<organism evidence="5 6">
    <name type="scientific">Stylosanthes scabra</name>
    <dbReference type="NCBI Taxonomy" id="79078"/>
    <lineage>
        <taxon>Eukaryota</taxon>
        <taxon>Viridiplantae</taxon>
        <taxon>Streptophyta</taxon>
        <taxon>Embryophyta</taxon>
        <taxon>Tracheophyta</taxon>
        <taxon>Spermatophyta</taxon>
        <taxon>Magnoliopsida</taxon>
        <taxon>eudicotyledons</taxon>
        <taxon>Gunneridae</taxon>
        <taxon>Pentapetalae</taxon>
        <taxon>rosids</taxon>
        <taxon>fabids</taxon>
        <taxon>Fabales</taxon>
        <taxon>Fabaceae</taxon>
        <taxon>Papilionoideae</taxon>
        <taxon>50 kb inversion clade</taxon>
        <taxon>dalbergioids sensu lato</taxon>
        <taxon>Dalbergieae</taxon>
        <taxon>Pterocarpus clade</taxon>
        <taxon>Stylosanthes</taxon>
    </lineage>
</organism>
<evidence type="ECO:0000256" key="4">
    <source>
        <dbReference type="SAM" id="SignalP"/>
    </source>
</evidence>
<keyword evidence="6" id="KW-1185">Reference proteome</keyword>
<evidence type="ECO:0000256" key="1">
    <source>
        <dbReference type="ARBA" id="ARBA00010838"/>
    </source>
</evidence>
<dbReference type="PROSITE" id="PS00653">
    <property type="entry name" value="GLYCOSYL_HYDROL_F1_2"/>
    <property type="match status" value="1"/>
</dbReference>
<keyword evidence="2" id="KW-0378">Hydrolase</keyword>
<comment type="similarity">
    <text evidence="1 3">Belongs to the glycosyl hydrolase 1 family.</text>
</comment>
<dbReference type="InterPro" id="IPR033132">
    <property type="entry name" value="GH_1_N_CS"/>
</dbReference>
<evidence type="ECO:0000313" key="5">
    <source>
        <dbReference type="EMBL" id="MED6143240.1"/>
    </source>
</evidence>
<sequence>MAFTIMHYLLSILLILSSRIIEAQIIFNNGITTTTACSLNRTSFPPGFIFGTSSSAYQYEGAADEGGRTPSIWDTYTHNYPEKITDRSNGDIAIDEYHRYKEDVEIMKDLNMDAYRFSISWSRILPKGKLSGGVNREGIKYYNNLINELLAKDIQLSVTIFHWDIPQVLEDKYGGFLSPKIVDDFRDYAEVCFREFGDRVKHWITLNEPWSVAVHGYEDGMYAPGRCSAWKNLNCTGGDSATEPYIVFHYLLLAHAAAVNIYKTKYQAVQKGKIGIAINVHWIWPLYDTKSDHLAAQRALDFMLGWYMDPLTRGDYPVIMRSLVGNRLPKFSPHDSRLVRGSFDFIGLNYYTFNYATDAPQLSDARPSYLTDPLVLLSPELVDPEGLRELLLYMKEKYNNPLIYITENGKVETNDPTLSLEEALNDTIRVDYYYSHLYNVLTAIKHGANVKGYFAWSLMDNFEWNYGYSQRYGIVFVDFKNGLKRYPKLSATWFKNFLQCRVHGYDDSR</sequence>
<dbReference type="InterPro" id="IPR017853">
    <property type="entry name" value="GH"/>
</dbReference>
<dbReference type="PRINTS" id="PR00131">
    <property type="entry name" value="GLHYDRLASE1"/>
</dbReference>
<dbReference type="Proteomes" id="UP001341840">
    <property type="component" value="Unassembled WGS sequence"/>
</dbReference>
<evidence type="ECO:0000313" key="6">
    <source>
        <dbReference type="Proteomes" id="UP001341840"/>
    </source>
</evidence>
<protein>
    <submittedName>
        <fullName evidence="5">Beta-glucosidase 12</fullName>
    </submittedName>
</protein>
<feature type="chain" id="PRO_5045214903" evidence="4">
    <location>
        <begin position="24"/>
        <end position="509"/>
    </location>
</feature>
<dbReference type="EMBL" id="JASCZI010090629">
    <property type="protein sequence ID" value="MED6143240.1"/>
    <property type="molecule type" value="Genomic_DNA"/>
</dbReference>
<evidence type="ECO:0000256" key="3">
    <source>
        <dbReference type="RuleBase" id="RU003690"/>
    </source>
</evidence>
<dbReference type="SUPFAM" id="SSF51445">
    <property type="entry name" value="(Trans)glycosidases"/>
    <property type="match status" value="1"/>
</dbReference>
<comment type="caution">
    <text evidence="5">The sequence shown here is derived from an EMBL/GenBank/DDBJ whole genome shotgun (WGS) entry which is preliminary data.</text>
</comment>
<keyword evidence="4" id="KW-0732">Signal</keyword>
<proteinExistence type="inferred from homology"/>